<evidence type="ECO:0000313" key="2">
    <source>
        <dbReference type="WBParaSite" id="ALUE_0001567801-mRNA-1"/>
    </source>
</evidence>
<proteinExistence type="predicted"/>
<name>A0A0M3ICP3_ASCLU</name>
<dbReference type="Proteomes" id="UP000036681">
    <property type="component" value="Unplaced"/>
</dbReference>
<organism evidence="1 2">
    <name type="scientific">Ascaris lumbricoides</name>
    <name type="common">Giant roundworm</name>
    <dbReference type="NCBI Taxonomy" id="6252"/>
    <lineage>
        <taxon>Eukaryota</taxon>
        <taxon>Metazoa</taxon>
        <taxon>Ecdysozoa</taxon>
        <taxon>Nematoda</taxon>
        <taxon>Chromadorea</taxon>
        <taxon>Rhabditida</taxon>
        <taxon>Spirurina</taxon>
        <taxon>Ascaridomorpha</taxon>
        <taxon>Ascaridoidea</taxon>
        <taxon>Ascarididae</taxon>
        <taxon>Ascaris</taxon>
    </lineage>
</organism>
<dbReference type="AlphaFoldDB" id="A0A0M3ICP3"/>
<keyword evidence="1" id="KW-1185">Reference proteome</keyword>
<accession>A0A0M3ICP3</accession>
<evidence type="ECO:0000313" key="1">
    <source>
        <dbReference type="Proteomes" id="UP000036681"/>
    </source>
</evidence>
<reference evidence="2" key="1">
    <citation type="submission" date="2017-02" db="UniProtKB">
        <authorList>
            <consortium name="WormBaseParasite"/>
        </authorList>
    </citation>
    <scope>IDENTIFICATION</scope>
</reference>
<sequence>MPEISPLSAEEKPRLIKVPCGINALCIAQNNHIQVLIGK</sequence>
<protein>
    <submittedName>
        <fullName evidence="2">Transcriptional regulator</fullName>
    </submittedName>
</protein>
<dbReference type="WBParaSite" id="ALUE_0001567801-mRNA-1">
    <property type="protein sequence ID" value="ALUE_0001567801-mRNA-1"/>
    <property type="gene ID" value="ALUE_0001567801"/>
</dbReference>